<dbReference type="InterPro" id="IPR036388">
    <property type="entry name" value="WH-like_DNA-bd_sf"/>
</dbReference>
<dbReference type="Pfam" id="PF00239">
    <property type="entry name" value="Resolvase"/>
    <property type="match status" value="1"/>
</dbReference>
<dbReference type="Gene3D" id="3.40.50.1390">
    <property type="entry name" value="Resolvase, N-terminal catalytic domain"/>
    <property type="match status" value="1"/>
</dbReference>
<dbReference type="EMBL" id="CP071462">
    <property type="protein sequence ID" value="QSX00466.1"/>
    <property type="molecule type" value="Genomic_DNA"/>
</dbReference>
<proteinExistence type="predicted"/>
<feature type="domain" description="Resolvase/invertase-type recombinase catalytic" evidence="4">
    <location>
        <begin position="2"/>
        <end position="154"/>
    </location>
</feature>
<dbReference type="InterPro" id="IPR006118">
    <property type="entry name" value="Recombinase_CS"/>
</dbReference>
<dbReference type="InterPro" id="IPR036162">
    <property type="entry name" value="Resolvase-like_N_sf"/>
</dbReference>
<dbReference type="PANTHER" id="PTHR30461">
    <property type="entry name" value="DNA-INVERTASE FROM LAMBDOID PROPHAGE"/>
    <property type="match status" value="1"/>
</dbReference>
<gene>
    <name evidence="5" type="ORF">J0X25_05730</name>
</gene>
<dbReference type="PROSITE" id="PS51736">
    <property type="entry name" value="RECOMBINASES_3"/>
    <property type="match status" value="1"/>
</dbReference>
<evidence type="ECO:0000256" key="1">
    <source>
        <dbReference type="ARBA" id="ARBA00022908"/>
    </source>
</evidence>
<dbReference type="KEGG" id="hakz:J0X25_05730"/>
<keyword evidence="2" id="KW-0238">DNA-binding</keyword>
<dbReference type="CDD" id="cd00338">
    <property type="entry name" value="Ser_Recombinase"/>
    <property type="match status" value="1"/>
</dbReference>
<evidence type="ECO:0000256" key="2">
    <source>
        <dbReference type="ARBA" id="ARBA00023125"/>
    </source>
</evidence>
<dbReference type="InterPro" id="IPR050639">
    <property type="entry name" value="SSR_resolvase"/>
</dbReference>
<dbReference type="PANTHER" id="PTHR30461:SF23">
    <property type="entry name" value="DNA RECOMBINASE-RELATED"/>
    <property type="match status" value="1"/>
</dbReference>
<reference evidence="5 6" key="1">
    <citation type="submission" date="2021-03" db="EMBL/GenBank/DDBJ databases">
        <title>Haloterrigena longa sp. nov. and Haloterrigena limicola sp. nov., extremely halophilic archaea isolated from a salt lake.</title>
        <authorList>
            <person name="Henglin C."/>
        </authorList>
    </citation>
    <scope>NUCLEOTIDE SEQUENCE [LARGE SCALE GENOMIC DNA]</scope>
    <source>
        <strain evidence="5 6">KZCA68</strain>
    </source>
</reference>
<keyword evidence="3" id="KW-0233">DNA recombination</keyword>
<dbReference type="RefSeq" id="WP_207290184.1">
    <property type="nucleotide sequence ID" value="NZ_CP071462.1"/>
</dbReference>
<organism evidence="5 6">
    <name type="scientific">Haloterrigena alkaliphila</name>
    <dbReference type="NCBI Taxonomy" id="2816475"/>
    <lineage>
        <taxon>Archaea</taxon>
        <taxon>Methanobacteriati</taxon>
        <taxon>Methanobacteriota</taxon>
        <taxon>Stenosarchaea group</taxon>
        <taxon>Halobacteria</taxon>
        <taxon>Halobacteriales</taxon>
        <taxon>Natrialbaceae</taxon>
        <taxon>Haloterrigena</taxon>
    </lineage>
</organism>
<evidence type="ECO:0000313" key="6">
    <source>
        <dbReference type="Proteomes" id="UP000663203"/>
    </source>
</evidence>
<dbReference type="InterPro" id="IPR006119">
    <property type="entry name" value="Resolv_N"/>
</dbReference>
<sequence>MKAAIYARVSTADQDLERQLHECRDHLDSNYPDIDDTDEYADIVSGADKIGGDEYQRLWDAIAADEYDVVVVHEISRLSRLGPTEIHEFIQHALENETGIESLDVGLSIRVDDPALQQTVYTMIANIMGDLAKIEHQQKLERINSGIRAAQREGKWTSKPPRGFYVGDDSRLHVDPEEFLNVRHALERVDSGESKRQVAADSGIPRSTLTDLYNNDDRRQMYLYGEHDDERVEAAIDNFGPLPTLDIDKDNRDLDERIRNIVRDELNIDE</sequence>
<dbReference type="SMART" id="SM00857">
    <property type="entry name" value="Resolvase"/>
    <property type="match status" value="1"/>
</dbReference>
<accession>A0A8A2VJ26</accession>
<dbReference type="PROSITE" id="PS00397">
    <property type="entry name" value="RECOMBINASES_1"/>
    <property type="match status" value="1"/>
</dbReference>
<dbReference type="GO" id="GO:0003677">
    <property type="term" value="F:DNA binding"/>
    <property type="evidence" value="ECO:0007669"/>
    <property type="project" value="UniProtKB-KW"/>
</dbReference>
<keyword evidence="1" id="KW-0229">DNA integration</keyword>
<protein>
    <submittedName>
        <fullName evidence="5">Recombinase family protein</fullName>
    </submittedName>
</protein>
<evidence type="ECO:0000256" key="3">
    <source>
        <dbReference type="ARBA" id="ARBA00023172"/>
    </source>
</evidence>
<evidence type="ECO:0000259" key="4">
    <source>
        <dbReference type="PROSITE" id="PS51736"/>
    </source>
</evidence>
<dbReference type="GO" id="GO:0015074">
    <property type="term" value="P:DNA integration"/>
    <property type="evidence" value="ECO:0007669"/>
    <property type="project" value="UniProtKB-KW"/>
</dbReference>
<dbReference type="SUPFAM" id="SSF53041">
    <property type="entry name" value="Resolvase-like"/>
    <property type="match status" value="1"/>
</dbReference>
<dbReference type="Gene3D" id="1.10.10.10">
    <property type="entry name" value="Winged helix-like DNA-binding domain superfamily/Winged helix DNA-binding domain"/>
    <property type="match status" value="1"/>
</dbReference>
<evidence type="ECO:0000313" key="5">
    <source>
        <dbReference type="EMBL" id="QSX00466.1"/>
    </source>
</evidence>
<dbReference type="AlphaFoldDB" id="A0A8A2VJ26"/>
<name>A0A8A2VJ26_9EURY</name>
<keyword evidence="6" id="KW-1185">Reference proteome</keyword>
<dbReference type="GO" id="GO:0000150">
    <property type="term" value="F:DNA strand exchange activity"/>
    <property type="evidence" value="ECO:0007669"/>
    <property type="project" value="InterPro"/>
</dbReference>
<dbReference type="Proteomes" id="UP000663203">
    <property type="component" value="Chromosome"/>
</dbReference>
<dbReference type="GeneID" id="63186785"/>